<keyword evidence="1" id="KW-0158">Chromosome</keyword>
<feature type="compositionally biased region" description="Polar residues" evidence="2">
    <location>
        <begin position="286"/>
        <end position="296"/>
    </location>
</feature>
<dbReference type="GO" id="GO:0070034">
    <property type="term" value="F:telomerase RNA binding"/>
    <property type="evidence" value="ECO:0007669"/>
    <property type="project" value="TreeGrafter"/>
</dbReference>
<dbReference type="InterPro" id="IPR003545">
    <property type="entry name" value="Telomerase_RT"/>
</dbReference>
<dbReference type="GO" id="GO:0046872">
    <property type="term" value="F:metal ion binding"/>
    <property type="evidence" value="ECO:0007669"/>
    <property type="project" value="UniProtKB-KW"/>
</dbReference>
<dbReference type="PANTHER" id="PTHR12066:SF0">
    <property type="entry name" value="TELOMERASE REVERSE TRANSCRIPTASE"/>
    <property type="match status" value="1"/>
</dbReference>
<organism evidence="3 4">
    <name type="scientific">Gonapodya prolifera (strain JEL478)</name>
    <name type="common">Monoblepharis prolifera</name>
    <dbReference type="NCBI Taxonomy" id="1344416"/>
    <lineage>
        <taxon>Eukaryota</taxon>
        <taxon>Fungi</taxon>
        <taxon>Fungi incertae sedis</taxon>
        <taxon>Chytridiomycota</taxon>
        <taxon>Chytridiomycota incertae sedis</taxon>
        <taxon>Monoblepharidomycetes</taxon>
        <taxon>Monoblepharidales</taxon>
        <taxon>Gonapodyaceae</taxon>
        <taxon>Gonapodya</taxon>
    </lineage>
</organism>
<protein>
    <recommendedName>
        <fullName evidence="1">Telomerase reverse transcriptase</fullName>
        <ecNumber evidence="1">2.7.7.49</ecNumber>
    </recommendedName>
    <alternativeName>
        <fullName evidence="1">Telomerase catalytic subunit</fullName>
    </alternativeName>
</protein>
<feature type="region of interest" description="Disordered" evidence="2">
    <location>
        <begin position="381"/>
        <end position="412"/>
    </location>
</feature>
<comment type="catalytic activity">
    <reaction evidence="1">
        <text>DNA(n) + a 2'-deoxyribonucleoside 5'-triphosphate = DNA(n+1) + diphosphate</text>
        <dbReference type="Rhea" id="RHEA:22508"/>
        <dbReference type="Rhea" id="RHEA-COMP:17339"/>
        <dbReference type="Rhea" id="RHEA-COMP:17340"/>
        <dbReference type="ChEBI" id="CHEBI:33019"/>
        <dbReference type="ChEBI" id="CHEBI:61560"/>
        <dbReference type="ChEBI" id="CHEBI:173112"/>
        <dbReference type="EC" id="2.7.7.49"/>
    </reaction>
</comment>
<accession>A0A139AUA4</accession>
<dbReference type="EC" id="2.7.7.49" evidence="1"/>
<evidence type="ECO:0000256" key="2">
    <source>
        <dbReference type="SAM" id="MobiDB-lite"/>
    </source>
</evidence>
<evidence type="ECO:0000313" key="3">
    <source>
        <dbReference type="EMBL" id="KXS20287.1"/>
    </source>
</evidence>
<dbReference type="OrthoDB" id="2160675at2759"/>
<keyword evidence="1" id="KW-0539">Nucleus</keyword>
<dbReference type="Proteomes" id="UP000070544">
    <property type="component" value="Unassembled WGS sequence"/>
</dbReference>
<feature type="compositionally biased region" description="Polar residues" evidence="2">
    <location>
        <begin position="229"/>
        <end position="240"/>
    </location>
</feature>
<keyword evidence="1" id="KW-0548">Nucleotidyltransferase</keyword>
<dbReference type="EMBL" id="KQ965736">
    <property type="protein sequence ID" value="KXS20287.1"/>
    <property type="molecule type" value="Genomic_DNA"/>
</dbReference>
<keyword evidence="1" id="KW-0695">RNA-directed DNA polymerase</keyword>
<evidence type="ECO:0000313" key="4">
    <source>
        <dbReference type="Proteomes" id="UP000070544"/>
    </source>
</evidence>
<dbReference type="GO" id="GO:0042162">
    <property type="term" value="F:telomeric DNA binding"/>
    <property type="evidence" value="ECO:0007669"/>
    <property type="project" value="TreeGrafter"/>
</dbReference>
<comment type="function">
    <text evidence="1">Telomerase is a ribonucleoprotein enzyme essential for the replication of chromosome termini in most eukaryotes. It elongates telomeres. It is a reverse transcriptase that adds simple sequence repeats to chromosome ends by copying a template sequence within the RNA component of the enzyme.</text>
</comment>
<sequence>MLLAELFESPPVPLGVFLREHCQFVTQDTPGTSTVQETDPIAGDIEHAPGLSDILERAFVARSLGGRWPPPKAEPGASQAGQGEIGDKSTHCLPGTRSVENYFPNTLVNQVKSPAWEELLGRIGDPLMTYILTSLYIFLPLSNGCWFQLAGMISRDSFGMNHTPIPQVQLATTTTTGNQPPPPPKRGSKKRKRGGLPGLKTRDTTSGKTPSDPFEPEHGKKKRRVGTHPITTAANALPAPSTTAVSEVLMVSPSQVAAASKKRKRHTPKRKKVQTGDGCTSEDVSRNPTLPSPSESSVRDPAGIEDIVHGRQAAILPMGDGVVEVAAVTSATDAALQGQNRNPSNASESGMDLDEFGDCDEFDMDLDWDLPVLPPNLASHPEGNTMASDMGTPTTRIVEPPGEPRVGDGNKPGVTVKGFFECVKAQRYCKADSD</sequence>
<keyword evidence="1" id="KW-0460">Magnesium</keyword>
<dbReference type="STRING" id="1344416.A0A139AUA4"/>
<name>A0A139AUA4_GONPJ</name>
<gene>
    <name evidence="3" type="ORF">M427DRAFT_28560</name>
</gene>
<keyword evidence="1" id="KW-0479">Metal-binding</keyword>
<dbReference type="PANTHER" id="PTHR12066">
    <property type="entry name" value="TELOMERASE REVERSE TRANSCRIPTASE"/>
    <property type="match status" value="1"/>
</dbReference>
<keyword evidence="1" id="KW-0808">Transferase</keyword>
<evidence type="ECO:0000256" key="1">
    <source>
        <dbReference type="RuleBase" id="RU365061"/>
    </source>
</evidence>
<dbReference type="GO" id="GO:0003720">
    <property type="term" value="F:telomerase activity"/>
    <property type="evidence" value="ECO:0007669"/>
    <property type="project" value="InterPro"/>
</dbReference>
<feature type="region of interest" description="Disordered" evidence="2">
    <location>
        <begin position="256"/>
        <end position="301"/>
    </location>
</feature>
<feature type="region of interest" description="Disordered" evidence="2">
    <location>
        <begin position="171"/>
        <end position="240"/>
    </location>
</feature>
<keyword evidence="4" id="KW-1185">Reference proteome</keyword>
<dbReference type="GO" id="GO:0000333">
    <property type="term" value="C:telomerase catalytic core complex"/>
    <property type="evidence" value="ECO:0007669"/>
    <property type="project" value="TreeGrafter"/>
</dbReference>
<reference evidence="3 4" key="1">
    <citation type="journal article" date="2015" name="Genome Biol. Evol.">
        <title>Phylogenomic analyses indicate that early fungi evolved digesting cell walls of algal ancestors of land plants.</title>
        <authorList>
            <person name="Chang Y."/>
            <person name="Wang S."/>
            <person name="Sekimoto S."/>
            <person name="Aerts A.L."/>
            <person name="Choi C."/>
            <person name="Clum A."/>
            <person name="LaButti K.M."/>
            <person name="Lindquist E.A."/>
            <person name="Yee Ngan C."/>
            <person name="Ohm R.A."/>
            <person name="Salamov A.A."/>
            <person name="Grigoriev I.V."/>
            <person name="Spatafora J.W."/>
            <person name="Berbee M.L."/>
        </authorList>
    </citation>
    <scope>NUCLEOTIDE SEQUENCE [LARGE SCALE GENOMIC DNA]</scope>
    <source>
        <strain evidence="3 4">JEL478</strain>
    </source>
</reference>
<keyword evidence="1" id="KW-0779">Telomere</keyword>
<feature type="region of interest" description="Disordered" evidence="2">
    <location>
        <begin position="67"/>
        <end position="89"/>
    </location>
</feature>
<feature type="compositionally biased region" description="Basic residues" evidence="2">
    <location>
        <begin position="260"/>
        <end position="273"/>
    </location>
</feature>
<comment type="subcellular location">
    <subcellularLocation>
        <location evidence="1">Nucleus</location>
    </subcellularLocation>
    <subcellularLocation>
        <location evidence="1">Chromosome</location>
        <location evidence="1">Telomere</location>
    </subcellularLocation>
</comment>
<feature type="compositionally biased region" description="Polar residues" evidence="2">
    <location>
        <begin position="385"/>
        <end position="395"/>
    </location>
</feature>
<dbReference type="GO" id="GO:0007004">
    <property type="term" value="P:telomere maintenance via telomerase"/>
    <property type="evidence" value="ECO:0007669"/>
    <property type="project" value="TreeGrafter"/>
</dbReference>
<comment type="similarity">
    <text evidence="1">Belongs to the reverse transcriptase family. Telomerase subfamily.</text>
</comment>
<dbReference type="AlphaFoldDB" id="A0A139AUA4"/>
<proteinExistence type="inferred from homology"/>
<dbReference type="GO" id="GO:0000781">
    <property type="term" value="C:chromosome, telomeric region"/>
    <property type="evidence" value="ECO:0007669"/>
    <property type="project" value="UniProtKB-SubCell"/>
</dbReference>